<proteinExistence type="predicted"/>
<dbReference type="EMBL" id="CAJNNW010006643">
    <property type="protein sequence ID" value="CAE8648487.1"/>
    <property type="molecule type" value="Genomic_DNA"/>
</dbReference>
<evidence type="ECO:0000313" key="3">
    <source>
        <dbReference type="Proteomes" id="UP000626109"/>
    </source>
</evidence>
<keyword evidence="1" id="KW-0472">Membrane</keyword>
<protein>
    <submittedName>
        <fullName evidence="2">Uncharacterized protein</fullName>
    </submittedName>
</protein>
<feature type="transmembrane region" description="Helical" evidence="1">
    <location>
        <begin position="291"/>
        <end position="314"/>
    </location>
</feature>
<feature type="transmembrane region" description="Helical" evidence="1">
    <location>
        <begin position="245"/>
        <end position="263"/>
    </location>
</feature>
<reference evidence="2" key="1">
    <citation type="submission" date="2021-02" db="EMBL/GenBank/DDBJ databases">
        <authorList>
            <person name="Dougan E. K."/>
            <person name="Rhodes N."/>
            <person name="Thang M."/>
            <person name="Chan C."/>
        </authorList>
    </citation>
    <scope>NUCLEOTIDE SEQUENCE</scope>
</reference>
<comment type="caution">
    <text evidence="2">The sequence shown here is derived from an EMBL/GenBank/DDBJ whole genome shotgun (WGS) entry which is preliminary data.</text>
</comment>
<feature type="transmembrane region" description="Helical" evidence="1">
    <location>
        <begin position="151"/>
        <end position="171"/>
    </location>
</feature>
<feature type="transmembrane region" description="Helical" evidence="1">
    <location>
        <begin position="63"/>
        <end position="86"/>
    </location>
</feature>
<dbReference type="AlphaFoldDB" id="A0A813IDC0"/>
<name>A0A813IDC0_POLGL</name>
<keyword evidence="1" id="KW-1133">Transmembrane helix</keyword>
<dbReference type="Proteomes" id="UP000626109">
    <property type="component" value="Unassembled WGS sequence"/>
</dbReference>
<feature type="transmembrane region" description="Helical" evidence="1">
    <location>
        <begin position="211"/>
        <end position="233"/>
    </location>
</feature>
<keyword evidence="1" id="KW-0812">Transmembrane</keyword>
<evidence type="ECO:0000313" key="2">
    <source>
        <dbReference type="EMBL" id="CAE8648487.1"/>
    </source>
</evidence>
<organism evidence="2 3">
    <name type="scientific">Polarella glacialis</name>
    <name type="common">Dinoflagellate</name>
    <dbReference type="NCBI Taxonomy" id="89957"/>
    <lineage>
        <taxon>Eukaryota</taxon>
        <taxon>Sar</taxon>
        <taxon>Alveolata</taxon>
        <taxon>Dinophyceae</taxon>
        <taxon>Suessiales</taxon>
        <taxon>Suessiaceae</taxon>
        <taxon>Polarella</taxon>
    </lineage>
</organism>
<sequence length="338" mass="38340">MESDDDARCLIQPEAGQAEELDHEAEAFEGSVFTLLMASVVQDLARLTIGTDSKFVRVARLTISMTMVAALMFLQAFLLISVNKLLCESAVERIRELYSDYEVHMYHNHTVQIWTGFQRGIPGYFDATQFNQFGDDDRSLLCQIPLAHVKYISCILVVWTLTCFIELRLIMSQSMQVLVATPTVDSMSQALASTDTPHEVEVVGLTLPVKAVIGLFVLLPRCICAGVLTWLGCRWLIATPSLGDVLLNGLALEFILMLKNLLFESFASKRSRLVVQRTRFQPVDKFETATYYSFFGSFSWVLLAMTFVCAYVFYFQQVLPDFRWDVHQVCSSMVRRKK</sequence>
<gene>
    <name evidence="2" type="ORF">PGLA2088_LOCUS6607</name>
</gene>
<accession>A0A813IDC0</accession>
<evidence type="ECO:0000256" key="1">
    <source>
        <dbReference type="SAM" id="Phobius"/>
    </source>
</evidence>